<dbReference type="AlphaFoldDB" id="A0AAF3EJ02"/>
<evidence type="ECO:0000256" key="1">
    <source>
        <dbReference type="SAM" id="Phobius"/>
    </source>
</evidence>
<keyword evidence="1" id="KW-0472">Membrane</keyword>
<accession>A0AAF3EJ02</accession>
<feature type="transmembrane region" description="Helical" evidence="1">
    <location>
        <begin position="82"/>
        <end position="101"/>
    </location>
</feature>
<keyword evidence="1" id="KW-1133">Transmembrane helix</keyword>
<proteinExistence type="predicted"/>
<feature type="transmembrane region" description="Helical" evidence="1">
    <location>
        <begin position="12"/>
        <end position="32"/>
    </location>
</feature>
<keyword evidence="2" id="KW-1185">Reference proteome</keyword>
<dbReference type="Proteomes" id="UP000887575">
    <property type="component" value="Unassembled WGS sequence"/>
</dbReference>
<reference evidence="3" key="1">
    <citation type="submission" date="2024-02" db="UniProtKB">
        <authorList>
            <consortium name="WormBaseParasite"/>
        </authorList>
    </citation>
    <scope>IDENTIFICATION</scope>
</reference>
<evidence type="ECO:0000313" key="2">
    <source>
        <dbReference type="Proteomes" id="UP000887575"/>
    </source>
</evidence>
<dbReference type="WBParaSite" id="MBELARI_LOCUS13962">
    <property type="protein sequence ID" value="MBELARI_LOCUS13962"/>
    <property type="gene ID" value="MBELARI_LOCUS13962"/>
</dbReference>
<keyword evidence="1" id="KW-0812">Transmembrane</keyword>
<protein>
    <submittedName>
        <fullName evidence="3">Uncharacterized protein</fullName>
    </submittedName>
</protein>
<evidence type="ECO:0000313" key="3">
    <source>
        <dbReference type="WBParaSite" id="MBELARI_LOCUS13962"/>
    </source>
</evidence>
<name>A0AAF3EJ02_9BILA</name>
<feature type="transmembrane region" description="Helical" evidence="1">
    <location>
        <begin position="219"/>
        <end position="236"/>
    </location>
</feature>
<organism evidence="2 3">
    <name type="scientific">Mesorhabditis belari</name>
    <dbReference type="NCBI Taxonomy" id="2138241"/>
    <lineage>
        <taxon>Eukaryota</taxon>
        <taxon>Metazoa</taxon>
        <taxon>Ecdysozoa</taxon>
        <taxon>Nematoda</taxon>
        <taxon>Chromadorea</taxon>
        <taxon>Rhabditida</taxon>
        <taxon>Rhabditina</taxon>
        <taxon>Rhabditomorpha</taxon>
        <taxon>Rhabditoidea</taxon>
        <taxon>Rhabditidae</taxon>
        <taxon>Mesorhabditinae</taxon>
        <taxon>Mesorhabditis</taxon>
    </lineage>
</organism>
<sequence>MEAIEKNRWQRFRELFVVAAITISMNGLYAFLLYSTDENAAFIQVITCHPNETYEHCRKRHPPKPDISLSFYFGYIKIIKQIEFWSLLLSCFTIPAAIYFSATNNGLKFPIRLFATAENFNRLLISLAMAIYQMPNAWLPFSILDNFSSFISDANLYVQQKLRKSGKASRVEILLMAQMISTSILSIFITIICQLNQLIASLRFGGNAYSMSLYTTGTAQAFAFQFVSSLLNALFLQKPKANRKKGAVTSVMTVSQSSKKQSQATNVTVSD</sequence>
<feature type="transmembrane region" description="Helical" evidence="1">
    <location>
        <begin position="179"/>
        <end position="199"/>
    </location>
</feature>